<sequence>MMMAATRRSASSLSRRGKSPKPKKRSRKASNEDTDRDRAASRMDFGDSGRTTRLEQRPFSPASRDENERGRAESRLDFGESGERVDRSGERTSQGSEAKDSYGASKHGDVADSGIDSGNGVAEPESLVGIHRRSSSSDHVDDGHASPSPDKHHHTVPSDRSAVQKPTSDEKKDQPAVTVTVTDHSKPESPKASRKRRKSKPKRDRHSASADQFPVAAKPPLTTSSDKSAMSDSSTDTEDKESSDGSTLAGSPARSKPPPAEGKASVTEKNGDSEHSDQAVEKRKKLEARLEQAKTSLQSPHVNAAVDAFEMAEGPLVSPPNTGLMQEFRRLFQQELTRLRMELDTFRRFCSKQMEQEATRLDPELLDAASDRSESATQIKEAAEHQRDAIKDEDIKKREDRLAERVEDLQEYEKEILEVESMLNQRQAICERRQSALLTLDEELQSLREDIFNKKENLRDEGDTSAERARKHWDFVRRNLTDKQAMLEATIQRYRTQIAAANASLAAKDSLIAHLQKHVKEGQESLKSKDKKMHQLEEKLVLVTEQTLKQSIAPTTTTSLSSAVDPRRPLSRSSSARPPSSMQRMTSESPERNAVSRAGGRRMSVSDGSLVPTAPTGGRRMSTHHPDTPVFVKNAESGNARRESTKSRGGNDTAANGVHVSRDPGVSGGANSGNGVSRDLAARRKNYQRTRSTPHSMINSASNASAACNIL</sequence>
<feature type="region of interest" description="Disordered" evidence="1">
    <location>
        <begin position="369"/>
        <end position="392"/>
    </location>
</feature>
<dbReference type="EMBL" id="JBAMIC010000008">
    <property type="protein sequence ID" value="KAK7103846.1"/>
    <property type="molecule type" value="Genomic_DNA"/>
</dbReference>
<feature type="compositionally biased region" description="Basic and acidic residues" evidence="1">
    <location>
        <begin position="381"/>
        <end position="392"/>
    </location>
</feature>
<comment type="caution">
    <text evidence="2">The sequence shown here is derived from an EMBL/GenBank/DDBJ whole genome shotgun (WGS) entry which is preliminary data.</text>
</comment>
<keyword evidence="3" id="KW-1185">Reference proteome</keyword>
<feature type="region of interest" description="Disordered" evidence="1">
    <location>
        <begin position="553"/>
        <end position="679"/>
    </location>
</feature>
<protein>
    <submittedName>
        <fullName evidence="2">Uncharacterized protein</fullName>
    </submittedName>
</protein>
<evidence type="ECO:0000256" key="1">
    <source>
        <dbReference type="SAM" id="MobiDB-lite"/>
    </source>
</evidence>
<feature type="compositionally biased region" description="Basic and acidic residues" evidence="1">
    <location>
        <begin position="269"/>
        <end position="281"/>
    </location>
</feature>
<proteinExistence type="predicted"/>
<name>A0AAN9GD25_9CAEN</name>
<feature type="compositionally biased region" description="Polar residues" evidence="1">
    <location>
        <begin position="553"/>
        <end position="562"/>
    </location>
</feature>
<feature type="compositionally biased region" description="Low complexity" evidence="1">
    <location>
        <begin position="222"/>
        <end position="234"/>
    </location>
</feature>
<feature type="compositionally biased region" description="Basic residues" evidence="1">
    <location>
        <begin position="192"/>
        <end position="205"/>
    </location>
</feature>
<feature type="compositionally biased region" description="Basic residues" evidence="1">
    <location>
        <begin position="15"/>
        <end position="28"/>
    </location>
</feature>
<gene>
    <name evidence="2" type="ORF">V1264_018663</name>
</gene>
<feature type="compositionally biased region" description="Basic and acidic residues" evidence="1">
    <location>
        <begin position="29"/>
        <end position="56"/>
    </location>
</feature>
<evidence type="ECO:0000313" key="3">
    <source>
        <dbReference type="Proteomes" id="UP001374579"/>
    </source>
</evidence>
<organism evidence="2 3">
    <name type="scientific">Littorina saxatilis</name>
    <dbReference type="NCBI Taxonomy" id="31220"/>
    <lineage>
        <taxon>Eukaryota</taxon>
        <taxon>Metazoa</taxon>
        <taxon>Spiralia</taxon>
        <taxon>Lophotrochozoa</taxon>
        <taxon>Mollusca</taxon>
        <taxon>Gastropoda</taxon>
        <taxon>Caenogastropoda</taxon>
        <taxon>Littorinimorpha</taxon>
        <taxon>Littorinoidea</taxon>
        <taxon>Littorinidae</taxon>
        <taxon>Littorina</taxon>
    </lineage>
</organism>
<feature type="compositionally biased region" description="Low complexity" evidence="1">
    <location>
        <begin position="571"/>
        <end position="581"/>
    </location>
</feature>
<reference evidence="2 3" key="1">
    <citation type="submission" date="2024-02" db="EMBL/GenBank/DDBJ databases">
        <title>Chromosome-scale genome assembly of the rough periwinkle Littorina saxatilis.</title>
        <authorList>
            <person name="De Jode A."/>
            <person name="Faria R."/>
            <person name="Formenti G."/>
            <person name="Sims Y."/>
            <person name="Smith T.P."/>
            <person name="Tracey A."/>
            <person name="Wood J.M.D."/>
            <person name="Zagrodzka Z.B."/>
            <person name="Johannesson K."/>
            <person name="Butlin R.K."/>
            <person name="Leder E.H."/>
        </authorList>
    </citation>
    <scope>NUCLEOTIDE SEQUENCE [LARGE SCALE GENOMIC DNA]</scope>
    <source>
        <strain evidence="2">Snail1</strain>
        <tissue evidence="2">Muscle</tissue>
    </source>
</reference>
<evidence type="ECO:0000313" key="2">
    <source>
        <dbReference type="EMBL" id="KAK7103846.1"/>
    </source>
</evidence>
<feature type="compositionally biased region" description="Low complexity" evidence="1">
    <location>
        <begin position="1"/>
        <end position="14"/>
    </location>
</feature>
<feature type="compositionally biased region" description="Basic and acidic residues" evidence="1">
    <location>
        <begin position="135"/>
        <end position="144"/>
    </location>
</feature>
<accession>A0AAN9GD25</accession>
<dbReference type="AlphaFoldDB" id="A0AAN9GD25"/>
<dbReference type="Proteomes" id="UP001374579">
    <property type="component" value="Unassembled WGS sequence"/>
</dbReference>
<feature type="region of interest" description="Disordered" evidence="1">
    <location>
        <begin position="1"/>
        <end position="299"/>
    </location>
</feature>
<feature type="compositionally biased region" description="Basic and acidic residues" evidence="1">
    <location>
        <begin position="63"/>
        <end position="90"/>
    </location>
</feature>